<accession>A0AAV0WNA7</accession>
<dbReference type="InterPro" id="IPR036691">
    <property type="entry name" value="Endo/exonu/phosph_ase_sf"/>
</dbReference>
<evidence type="ECO:0000313" key="1">
    <source>
        <dbReference type="EMBL" id="CAI6356981.1"/>
    </source>
</evidence>
<name>A0AAV0WNA7_9HEMI</name>
<dbReference type="AlphaFoldDB" id="A0AAV0WNA7"/>
<dbReference type="EMBL" id="CARXXK010000002">
    <property type="protein sequence ID" value="CAI6356981.1"/>
    <property type="molecule type" value="Genomic_DNA"/>
</dbReference>
<evidence type="ECO:0000313" key="2">
    <source>
        <dbReference type="Proteomes" id="UP001160148"/>
    </source>
</evidence>
<comment type="caution">
    <text evidence="1">The sequence shown here is derived from an EMBL/GenBank/DDBJ whole genome shotgun (WGS) entry which is preliminary data.</text>
</comment>
<dbReference type="Gene3D" id="3.60.10.10">
    <property type="entry name" value="Endonuclease/exonuclease/phosphatase"/>
    <property type="match status" value="1"/>
</dbReference>
<organism evidence="1 2">
    <name type="scientific">Macrosiphum euphorbiae</name>
    <name type="common">potato aphid</name>
    <dbReference type="NCBI Taxonomy" id="13131"/>
    <lineage>
        <taxon>Eukaryota</taxon>
        <taxon>Metazoa</taxon>
        <taxon>Ecdysozoa</taxon>
        <taxon>Arthropoda</taxon>
        <taxon>Hexapoda</taxon>
        <taxon>Insecta</taxon>
        <taxon>Pterygota</taxon>
        <taxon>Neoptera</taxon>
        <taxon>Paraneoptera</taxon>
        <taxon>Hemiptera</taxon>
        <taxon>Sternorrhyncha</taxon>
        <taxon>Aphidomorpha</taxon>
        <taxon>Aphidoidea</taxon>
        <taxon>Aphididae</taxon>
        <taxon>Macrosiphini</taxon>
        <taxon>Macrosiphum</taxon>
    </lineage>
</organism>
<keyword evidence="2" id="KW-1185">Reference proteome</keyword>
<protein>
    <submittedName>
        <fullName evidence="1">Uncharacterized protein</fullName>
    </submittedName>
</protein>
<gene>
    <name evidence="1" type="ORF">MEUPH1_LOCUS12658</name>
</gene>
<proteinExistence type="predicted"/>
<sequence>MQKTNLNKLNIIQWNPNGFYSKIDEIKLLVNKFSPITLCIRETNFNNHKSINLNNYSSYIKNINHAGRARVLGYLGESNFGERDYGETFSANGCIGEITLNTNI</sequence>
<dbReference type="Proteomes" id="UP001160148">
    <property type="component" value="Unassembled WGS sequence"/>
</dbReference>
<reference evidence="1 2" key="1">
    <citation type="submission" date="2023-01" db="EMBL/GenBank/DDBJ databases">
        <authorList>
            <person name="Whitehead M."/>
        </authorList>
    </citation>
    <scope>NUCLEOTIDE SEQUENCE [LARGE SCALE GENOMIC DNA]</scope>
</reference>